<reference evidence="1 2" key="1">
    <citation type="submission" date="2018-08" db="EMBL/GenBank/DDBJ databases">
        <title>Genome and evolution of the arbuscular mycorrhizal fungus Diversispora epigaea (formerly Glomus versiforme) and its bacterial endosymbionts.</title>
        <authorList>
            <person name="Sun X."/>
            <person name="Fei Z."/>
            <person name="Harrison M."/>
        </authorList>
    </citation>
    <scope>NUCLEOTIDE SEQUENCE [LARGE SCALE GENOMIC DNA]</scope>
    <source>
        <strain evidence="1 2">IT104</strain>
    </source>
</reference>
<dbReference type="EMBL" id="PQFF01000370">
    <property type="protein sequence ID" value="RHZ55261.1"/>
    <property type="molecule type" value="Genomic_DNA"/>
</dbReference>
<protein>
    <submittedName>
        <fullName evidence="1">Uncharacterized protein</fullName>
    </submittedName>
</protein>
<dbReference type="Proteomes" id="UP000266861">
    <property type="component" value="Unassembled WGS sequence"/>
</dbReference>
<gene>
    <name evidence="1" type="ORF">Glove_417g24</name>
</gene>
<proteinExistence type="predicted"/>
<organism evidence="1 2">
    <name type="scientific">Diversispora epigaea</name>
    <dbReference type="NCBI Taxonomy" id="1348612"/>
    <lineage>
        <taxon>Eukaryota</taxon>
        <taxon>Fungi</taxon>
        <taxon>Fungi incertae sedis</taxon>
        <taxon>Mucoromycota</taxon>
        <taxon>Glomeromycotina</taxon>
        <taxon>Glomeromycetes</taxon>
        <taxon>Diversisporales</taxon>
        <taxon>Diversisporaceae</taxon>
        <taxon>Diversispora</taxon>
    </lineage>
</organism>
<evidence type="ECO:0000313" key="2">
    <source>
        <dbReference type="Proteomes" id="UP000266861"/>
    </source>
</evidence>
<keyword evidence="2" id="KW-1185">Reference proteome</keyword>
<accession>A0A397GW85</accession>
<dbReference type="OrthoDB" id="10574661at2759"/>
<dbReference type="AlphaFoldDB" id="A0A397GW85"/>
<sequence length="115" mass="13751">MRRINGAINKFRTDKYVSTKQTNDNSMLDSVSGCKQAYKNEELLSTSPKKAFLDLKEYCKILEQLKYRHLDEESQQYNIGWAQDLKEYCKILEQLKYRHLDEESQREKHLCKLLI</sequence>
<evidence type="ECO:0000313" key="1">
    <source>
        <dbReference type="EMBL" id="RHZ55261.1"/>
    </source>
</evidence>
<comment type="caution">
    <text evidence="1">The sequence shown here is derived from an EMBL/GenBank/DDBJ whole genome shotgun (WGS) entry which is preliminary data.</text>
</comment>
<name>A0A397GW85_9GLOM</name>